<proteinExistence type="predicted"/>
<dbReference type="InterPro" id="IPR011042">
    <property type="entry name" value="6-blade_b-propeller_TolB-like"/>
</dbReference>
<dbReference type="SUPFAM" id="SSF69322">
    <property type="entry name" value="Tricorn protease domain 2"/>
    <property type="match status" value="1"/>
</dbReference>
<accession>A0AA45R509</accession>
<dbReference type="Gene3D" id="2.40.10.120">
    <property type="match status" value="1"/>
</dbReference>
<feature type="domain" description="Novel STAND NTPase 1" evidence="2">
    <location>
        <begin position="213"/>
        <end position="597"/>
    </location>
</feature>
<dbReference type="EMBL" id="CP073249">
    <property type="protein sequence ID" value="QUF05344.1"/>
    <property type="molecule type" value="Genomic_DNA"/>
</dbReference>
<dbReference type="Pfam" id="PF20703">
    <property type="entry name" value="nSTAND1"/>
    <property type="match status" value="1"/>
</dbReference>
<dbReference type="InterPro" id="IPR015943">
    <property type="entry name" value="WD40/YVTN_repeat-like_dom_sf"/>
</dbReference>
<evidence type="ECO:0000256" key="1">
    <source>
        <dbReference type="SAM" id="MobiDB-lite"/>
    </source>
</evidence>
<dbReference type="SUPFAM" id="SSF50969">
    <property type="entry name" value="YVTN repeat-like/Quinoprotein amine dehydrogenase"/>
    <property type="match status" value="1"/>
</dbReference>
<evidence type="ECO:0000259" key="2">
    <source>
        <dbReference type="Pfam" id="PF20703"/>
    </source>
</evidence>
<name>A0AA45R509_9PSEU</name>
<organism evidence="3 4">
    <name type="scientific">Actinosynnema pretiosum subsp. pretiosum</name>
    <dbReference type="NCBI Taxonomy" id="103721"/>
    <lineage>
        <taxon>Bacteria</taxon>
        <taxon>Bacillati</taxon>
        <taxon>Actinomycetota</taxon>
        <taxon>Actinomycetes</taxon>
        <taxon>Pseudonocardiales</taxon>
        <taxon>Pseudonocardiaceae</taxon>
        <taxon>Actinosynnema</taxon>
    </lineage>
</organism>
<dbReference type="InterPro" id="IPR011044">
    <property type="entry name" value="Quino_amine_DH_bsu"/>
</dbReference>
<reference evidence="3" key="1">
    <citation type="submission" date="2021-04" db="EMBL/GenBank/DDBJ databases">
        <title>Genomic sequence of Actinosynnema pretiosum subsp. pretiosum ATCC 31280 (C-14919).</title>
        <authorList>
            <person name="Bai L."/>
            <person name="Wang X."/>
            <person name="Xiao Y."/>
        </authorList>
    </citation>
    <scope>NUCLEOTIDE SEQUENCE</scope>
    <source>
        <strain evidence="3">ATCC 31280</strain>
    </source>
</reference>
<gene>
    <name evidence="3" type="ORF">KCV87_04365</name>
</gene>
<evidence type="ECO:0000313" key="4">
    <source>
        <dbReference type="Proteomes" id="UP000677152"/>
    </source>
</evidence>
<dbReference type="Gene3D" id="2.130.10.10">
    <property type="entry name" value="YVTN repeat-like/Quinoprotein amine dehydrogenase"/>
    <property type="match status" value="1"/>
</dbReference>
<dbReference type="Pfam" id="PF13365">
    <property type="entry name" value="Trypsin_2"/>
    <property type="match status" value="1"/>
</dbReference>
<sequence>MPASEPFDVGGPGSPGAGLLRISTHSGQPVGLGFLITDRVALTCAHVLASALGGHPSAGSPVVVDLPLLTTGAPLVGRVEWCSPPDGDDLALLVVDAAPPGARPLRLVRVDEPWGRPVRVFGLPAGRPGGVWHSGVLRERQADGWVQVDLVGEGYRISPGFSGGPVWDDESAGVVGVVVAAEARTPPVGYLVPTSAVLDARPDLRPLVLPSSPFRGLRPFTEADAALFRGRRAESAEVADLVGTRRWTTLVGPSGCGKSSLVLAGVLPRRRAAGDLPAVLRPGHHASPVHALAAALAPLLEPGLEGARLITETASLARVLAGDGLRALAPPLLERHGADRLLVVVDQCEELLALPPAEVDALAEALFGDRVPQEVAVLCALRADFLEPALAHPRLGPVLGRRVHALAPMRADQLREVVTGAVDGTPGVRYQPNLADRVLADAGDGPGALPLLGFTLALLWERQERGVLTHHAYDGIGGVAGALGGHAEAAWARVEDDPAAERLLTRLVRLPLGAPAATRRAVPRAELDPDELRAARLLATTRLLALTDDDRVELAHEALIAHWPRLVRLIADRRAFLDWRESLRYDLERWTRAGAPPDLLPNATALAAARQWLPGHAADLAVPERDYLRRGHRRQRARTRGRRAWLTAAVLLLVTAVTAGALLVSTRRESDERRALAESRALALAAQDVVGSDPALSVMTALAAYRRSPTREARDQLLQHRLRHATATRVLSGAPGPLATAETSRDGDVVLTVTDVGRTTLTVHAATGEVRNAEVPVQHVLYALVAPDGKRAAFVEDDGDAGWFEVRPDAERIVGQVRRLPRAVGLKAFTQHPHDSAAISADGGLVAVTTGDRLLWWDLDAGTVAGTAPLPLDAGNGLWFGADDRTLLVKTFHDVGAASAEGLVAADLATGAVRTVLDPVVDRELLVSGDRTGVVTCRRDESGGRVQLLRVANGIELGAAIPTTRCALVSTDATGHRTVVREDGLVLVDLGAGAVVSDVVQRAAERPVAFLSGLVESGGDLLLGALHPWGVTYTTLPTGNQVLDADDGVLTPDGAGTVTRLTDGRLQLRPSGEDSGSPLAEHPGTPPLAPRLREHLLAVDPSGELLVNRTGEHEITVHQLPSLRELTRITAVAHPPDPSGKDVGFTYHFDRNGGVVTVSGTVVQQWDARRGEELARFDAKALLPPGAPPSALAVAPYPLQGHVAVLVREGTTAHVIELATGRTTGTVEVPPYTYGLQFDPSGRYFAVLRTGTAVELWRRDPHRRELGIGSSLSSGNAAGWRAGFLDDEGRYLVAANNAVRVYRIGDKAPVDSYEFAFPDSGNHHFVDVSADGGTVLYQEVGAFGGPGGPGGALALDPVAWQRDLCRVIGDRAFTEDERDALPPGVDSLRVCR</sequence>
<dbReference type="InterPro" id="IPR049052">
    <property type="entry name" value="nSTAND1"/>
</dbReference>
<dbReference type="Proteomes" id="UP000677152">
    <property type="component" value="Chromosome"/>
</dbReference>
<dbReference type="SUPFAM" id="SSF50494">
    <property type="entry name" value="Trypsin-like serine proteases"/>
    <property type="match status" value="1"/>
</dbReference>
<feature type="region of interest" description="Disordered" evidence="1">
    <location>
        <begin position="1064"/>
        <end position="1089"/>
    </location>
</feature>
<dbReference type="Gene3D" id="2.120.10.30">
    <property type="entry name" value="TolB, C-terminal domain"/>
    <property type="match status" value="1"/>
</dbReference>
<protein>
    <submittedName>
        <fullName evidence="3">Trypsin-like peptidase domain-containing protein</fullName>
    </submittedName>
</protein>
<dbReference type="InterPro" id="IPR027417">
    <property type="entry name" value="P-loop_NTPase"/>
</dbReference>
<evidence type="ECO:0000313" key="3">
    <source>
        <dbReference type="EMBL" id="QUF05344.1"/>
    </source>
</evidence>
<dbReference type="SUPFAM" id="SSF52540">
    <property type="entry name" value="P-loop containing nucleoside triphosphate hydrolases"/>
    <property type="match status" value="1"/>
</dbReference>
<dbReference type="InterPro" id="IPR009003">
    <property type="entry name" value="Peptidase_S1_PA"/>
</dbReference>